<dbReference type="Gene3D" id="2.60.200.20">
    <property type="match status" value="1"/>
</dbReference>
<protein>
    <submittedName>
        <fullName evidence="2">DNA-binding protein</fullName>
    </submittedName>
</protein>
<organism evidence="2 3">
    <name type="scientific">Burkholderia ubonensis</name>
    <dbReference type="NCBI Taxonomy" id="101571"/>
    <lineage>
        <taxon>Bacteria</taxon>
        <taxon>Pseudomonadati</taxon>
        <taxon>Pseudomonadota</taxon>
        <taxon>Betaproteobacteria</taxon>
        <taxon>Burkholderiales</taxon>
        <taxon>Burkholderiaceae</taxon>
        <taxon>Burkholderia</taxon>
        <taxon>Burkholderia cepacia complex</taxon>
    </lineage>
</organism>
<evidence type="ECO:0000313" key="2">
    <source>
        <dbReference type="EMBL" id="KWA86124.1"/>
    </source>
</evidence>
<accession>A0A106QGW9</accession>
<dbReference type="InterPro" id="IPR050923">
    <property type="entry name" value="Cell_Proc_Reg/RNA_Proc"/>
</dbReference>
<keyword evidence="2" id="KW-0238">DNA-binding</keyword>
<dbReference type="PANTHER" id="PTHR23308">
    <property type="entry name" value="NUCLEAR INHIBITOR OF PROTEIN PHOSPHATASE-1"/>
    <property type="match status" value="1"/>
</dbReference>
<dbReference type="Proteomes" id="UP000060630">
    <property type="component" value="Unassembled WGS sequence"/>
</dbReference>
<dbReference type="PROSITE" id="PS50006">
    <property type="entry name" value="FHA_DOMAIN"/>
    <property type="match status" value="1"/>
</dbReference>
<sequence length="333" mass="36169">MATLENVSSGEACLLHPHHVFGRDAARCDTVIPDPSVSRVHAHIRWIGGCWVLRDHSSNGTSISGAPLRDGEHAVLKQGDVIRFGKMGVAPWRVDSLDDPADTLWPIRGAAHPIVLGASQILPAHAARPVTIVKSPAGDWLCDDTLPPRTLRHGDEVAAGDAAWRLALARSSTTMLLGAPADLAAPARLLEFFVSQDEEHVRMLLHVRGGVVDLGERVHHYSLVTLARARAVDMQAGYDAAAQGWIELDRLARMLGIDASHVNVQIHRARTQFAAVPALDANQLVERRRGSVRFGDFPFRIVRGEHLECQSVPGIDPRIGVRRLSPGPVVQTP</sequence>
<dbReference type="SUPFAM" id="SSF49879">
    <property type="entry name" value="SMAD/FHA domain"/>
    <property type="match status" value="1"/>
</dbReference>
<comment type="caution">
    <text evidence="2">The sequence shown here is derived from an EMBL/GenBank/DDBJ whole genome shotgun (WGS) entry which is preliminary data.</text>
</comment>
<dbReference type="SMART" id="SM00240">
    <property type="entry name" value="FHA"/>
    <property type="match status" value="1"/>
</dbReference>
<dbReference type="RefSeq" id="WP_060191467.1">
    <property type="nucleotide sequence ID" value="NZ_LPHD01000013.1"/>
</dbReference>
<feature type="domain" description="FHA" evidence="1">
    <location>
        <begin position="19"/>
        <end position="68"/>
    </location>
</feature>
<dbReference type="GO" id="GO:0003677">
    <property type="term" value="F:DNA binding"/>
    <property type="evidence" value="ECO:0007669"/>
    <property type="project" value="UniProtKB-KW"/>
</dbReference>
<dbReference type="InterPro" id="IPR008984">
    <property type="entry name" value="SMAD_FHA_dom_sf"/>
</dbReference>
<proteinExistence type="predicted"/>
<name>A0A106QGW9_9BURK</name>
<dbReference type="EMBL" id="LPHD01000013">
    <property type="protein sequence ID" value="KWA86124.1"/>
    <property type="molecule type" value="Genomic_DNA"/>
</dbReference>
<gene>
    <name evidence="2" type="ORF">WL29_12220</name>
</gene>
<reference evidence="2 3" key="1">
    <citation type="submission" date="2015-11" db="EMBL/GenBank/DDBJ databases">
        <title>Expanding the genomic diversity of Burkholderia species for the development of highly accurate diagnostics.</title>
        <authorList>
            <person name="Sahl J."/>
            <person name="Keim P."/>
            <person name="Wagner D."/>
        </authorList>
    </citation>
    <scope>NUCLEOTIDE SEQUENCE [LARGE SCALE GENOMIC DNA]</scope>
    <source>
        <strain evidence="2 3">MSMB2087WGS</strain>
    </source>
</reference>
<evidence type="ECO:0000313" key="3">
    <source>
        <dbReference type="Proteomes" id="UP000060630"/>
    </source>
</evidence>
<evidence type="ECO:0000259" key="1">
    <source>
        <dbReference type="PROSITE" id="PS50006"/>
    </source>
</evidence>
<dbReference type="CDD" id="cd00060">
    <property type="entry name" value="FHA"/>
    <property type="match status" value="1"/>
</dbReference>
<dbReference type="AlphaFoldDB" id="A0A106QGW9"/>
<dbReference type="InterPro" id="IPR000253">
    <property type="entry name" value="FHA_dom"/>
</dbReference>
<dbReference type="Pfam" id="PF00498">
    <property type="entry name" value="FHA"/>
    <property type="match status" value="1"/>
</dbReference>